<dbReference type="GO" id="GO:0003677">
    <property type="term" value="F:DNA binding"/>
    <property type="evidence" value="ECO:0007669"/>
    <property type="project" value="UniProtKB-KW"/>
</dbReference>
<evidence type="ECO:0000256" key="6">
    <source>
        <dbReference type="ARBA" id="ARBA00023163"/>
    </source>
</evidence>
<keyword evidence="2 7" id="KW-0547">Nucleotide-binding</keyword>
<dbReference type="GO" id="GO:0008270">
    <property type="term" value="F:zinc ion binding"/>
    <property type="evidence" value="ECO:0007669"/>
    <property type="project" value="UniProtKB-UniRule"/>
</dbReference>
<dbReference type="PANTHER" id="PTHR30455:SF2">
    <property type="entry name" value="TRANSCRIPTIONAL REPRESSOR NRDR"/>
    <property type="match status" value="1"/>
</dbReference>
<dbReference type="Pfam" id="PF03477">
    <property type="entry name" value="ATP-cone"/>
    <property type="match status" value="1"/>
</dbReference>
<dbReference type="InterPro" id="IPR003796">
    <property type="entry name" value="RNR_NrdR-like"/>
</dbReference>
<evidence type="ECO:0000313" key="9">
    <source>
        <dbReference type="EMBL" id="PIP61208.1"/>
    </source>
</evidence>
<dbReference type="InterPro" id="IPR005144">
    <property type="entry name" value="ATP-cone_dom"/>
</dbReference>
<feature type="domain" description="ATP-cone" evidence="8">
    <location>
        <begin position="49"/>
        <end position="139"/>
    </location>
</feature>
<evidence type="ECO:0000256" key="4">
    <source>
        <dbReference type="ARBA" id="ARBA00023015"/>
    </source>
</evidence>
<comment type="function">
    <text evidence="7">Negatively regulates transcription of bacterial ribonucleotide reductase nrd genes and operons by binding to NrdR-boxes.</text>
</comment>
<keyword evidence="3 7" id="KW-0067">ATP-binding</keyword>
<keyword evidence="1 7" id="KW-0678">Repressor</keyword>
<dbReference type="AlphaFoldDB" id="A0A2H0BW60"/>
<dbReference type="PROSITE" id="PS51161">
    <property type="entry name" value="ATP_CONE"/>
    <property type="match status" value="1"/>
</dbReference>
<dbReference type="HAMAP" id="MF_00440">
    <property type="entry name" value="NrdR"/>
    <property type="match status" value="1"/>
</dbReference>
<dbReference type="Proteomes" id="UP000231246">
    <property type="component" value="Unassembled WGS sequence"/>
</dbReference>
<keyword evidence="5 7" id="KW-0238">DNA-binding</keyword>
<keyword evidence="7" id="KW-0862">Zinc</keyword>
<sequence>MICPFCSFDQSKVMETRDSQELAITRRRRECLECEKRYTTYERIETEPLIVKKKDGKREQFDRNKVKNGVLKASERTKVSHDQIDEIINKVEQQLRNGDAVEIESGEIGNLIADHLKVIDKVAYIRFASVFKRFVEVEEFQKELKKIL</sequence>
<evidence type="ECO:0000256" key="2">
    <source>
        <dbReference type="ARBA" id="ARBA00022741"/>
    </source>
</evidence>
<gene>
    <name evidence="7" type="primary">nrdR</name>
    <name evidence="9" type="ORF">COW99_05475</name>
</gene>
<comment type="similarity">
    <text evidence="7">Belongs to the NrdR family.</text>
</comment>
<dbReference type="InterPro" id="IPR055173">
    <property type="entry name" value="NrdR-like_N"/>
</dbReference>
<proteinExistence type="inferred from homology"/>
<evidence type="ECO:0000256" key="5">
    <source>
        <dbReference type="ARBA" id="ARBA00023125"/>
    </source>
</evidence>
<dbReference type="NCBIfam" id="TIGR00244">
    <property type="entry name" value="transcriptional regulator NrdR"/>
    <property type="match status" value="1"/>
</dbReference>
<name>A0A2H0BW60_9BACT</name>
<evidence type="ECO:0000256" key="1">
    <source>
        <dbReference type="ARBA" id="ARBA00022491"/>
    </source>
</evidence>
<dbReference type="EMBL" id="PCTA01000033">
    <property type="protein sequence ID" value="PIP61208.1"/>
    <property type="molecule type" value="Genomic_DNA"/>
</dbReference>
<feature type="zinc finger region" evidence="7">
    <location>
        <begin position="3"/>
        <end position="34"/>
    </location>
</feature>
<evidence type="ECO:0000256" key="3">
    <source>
        <dbReference type="ARBA" id="ARBA00022840"/>
    </source>
</evidence>
<accession>A0A2H0BW60</accession>
<protein>
    <recommendedName>
        <fullName evidence="7">Transcriptional repressor NrdR</fullName>
    </recommendedName>
</protein>
<dbReference type="GO" id="GO:0005524">
    <property type="term" value="F:ATP binding"/>
    <property type="evidence" value="ECO:0007669"/>
    <property type="project" value="UniProtKB-UniRule"/>
</dbReference>
<reference evidence="9 10" key="1">
    <citation type="submission" date="2017-09" db="EMBL/GenBank/DDBJ databases">
        <title>Depth-based differentiation of microbial function through sediment-hosted aquifers and enrichment of novel symbionts in the deep terrestrial subsurface.</title>
        <authorList>
            <person name="Probst A.J."/>
            <person name="Ladd B."/>
            <person name="Jarett J.K."/>
            <person name="Geller-Mcgrath D.E."/>
            <person name="Sieber C.M."/>
            <person name="Emerson J.B."/>
            <person name="Anantharaman K."/>
            <person name="Thomas B.C."/>
            <person name="Malmstrom R."/>
            <person name="Stieglmeier M."/>
            <person name="Klingl A."/>
            <person name="Woyke T."/>
            <person name="Ryan C.M."/>
            <person name="Banfield J.F."/>
        </authorList>
    </citation>
    <scope>NUCLEOTIDE SEQUENCE [LARGE SCALE GENOMIC DNA]</scope>
    <source>
        <strain evidence="9">CG22_combo_CG10-13_8_21_14_all_38_20</strain>
    </source>
</reference>
<comment type="cofactor">
    <cofactor evidence="7">
        <name>Zn(2+)</name>
        <dbReference type="ChEBI" id="CHEBI:29105"/>
    </cofactor>
    <text evidence="7">Binds 1 zinc ion.</text>
</comment>
<keyword evidence="4 7" id="KW-0805">Transcription regulation</keyword>
<dbReference type="Pfam" id="PF22811">
    <property type="entry name" value="Zn_ribbon_NrdR"/>
    <property type="match status" value="1"/>
</dbReference>
<dbReference type="GO" id="GO:0045892">
    <property type="term" value="P:negative regulation of DNA-templated transcription"/>
    <property type="evidence" value="ECO:0007669"/>
    <property type="project" value="UniProtKB-UniRule"/>
</dbReference>
<keyword evidence="6 7" id="KW-0804">Transcription</keyword>
<evidence type="ECO:0000256" key="7">
    <source>
        <dbReference type="HAMAP-Rule" id="MF_00440"/>
    </source>
</evidence>
<keyword evidence="7" id="KW-0479">Metal-binding</keyword>
<keyword evidence="7" id="KW-0863">Zinc-finger</keyword>
<dbReference type="PANTHER" id="PTHR30455">
    <property type="entry name" value="TRANSCRIPTIONAL REPRESSOR NRDR"/>
    <property type="match status" value="1"/>
</dbReference>
<organism evidence="9 10">
    <name type="scientific">Candidatus Roizmanbacteria bacterium CG22_combo_CG10-13_8_21_14_all_38_20</name>
    <dbReference type="NCBI Taxonomy" id="1974862"/>
    <lineage>
        <taxon>Bacteria</taxon>
        <taxon>Candidatus Roizmaniibacteriota</taxon>
    </lineage>
</organism>
<comment type="caution">
    <text evidence="9">The sequence shown here is derived from an EMBL/GenBank/DDBJ whole genome shotgun (WGS) entry which is preliminary data.</text>
</comment>
<evidence type="ECO:0000259" key="8">
    <source>
        <dbReference type="PROSITE" id="PS51161"/>
    </source>
</evidence>
<evidence type="ECO:0000313" key="10">
    <source>
        <dbReference type="Proteomes" id="UP000231246"/>
    </source>
</evidence>